<feature type="transmembrane region" description="Helical" evidence="12">
    <location>
        <begin position="226"/>
        <end position="246"/>
    </location>
</feature>
<evidence type="ECO:0000256" key="5">
    <source>
        <dbReference type="ARBA" id="ARBA00022692"/>
    </source>
</evidence>
<keyword evidence="9 12" id="KW-1133">Transmembrane helix</keyword>
<keyword evidence="10" id="KW-0482">Metalloprotease</keyword>
<feature type="transmembrane region" description="Helical" evidence="12">
    <location>
        <begin position="77"/>
        <end position="96"/>
    </location>
</feature>
<evidence type="ECO:0000256" key="1">
    <source>
        <dbReference type="ARBA" id="ARBA00001947"/>
    </source>
</evidence>
<keyword evidence="8" id="KW-0862">Zinc</keyword>
<gene>
    <name evidence="14" type="ORF">SAMN04490355_100565</name>
</gene>
<dbReference type="GO" id="GO:0006508">
    <property type="term" value="P:proteolysis"/>
    <property type="evidence" value="ECO:0007669"/>
    <property type="project" value="UniProtKB-KW"/>
</dbReference>
<dbReference type="RefSeq" id="WP_090933105.1">
    <property type="nucleotide sequence ID" value="NZ_FOTS01000005.1"/>
</dbReference>
<evidence type="ECO:0000256" key="8">
    <source>
        <dbReference type="ARBA" id="ARBA00022833"/>
    </source>
</evidence>
<dbReference type="GO" id="GO:0008237">
    <property type="term" value="F:metallopeptidase activity"/>
    <property type="evidence" value="ECO:0007669"/>
    <property type="project" value="UniProtKB-KW"/>
</dbReference>
<evidence type="ECO:0000256" key="7">
    <source>
        <dbReference type="ARBA" id="ARBA00022801"/>
    </source>
</evidence>
<evidence type="ECO:0000256" key="4">
    <source>
        <dbReference type="ARBA" id="ARBA00022670"/>
    </source>
</evidence>
<feature type="transmembrane region" description="Helical" evidence="12">
    <location>
        <begin position="108"/>
        <end position="129"/>
    </location>
</feature>
<keyword evidence="5 12" id="KW-0812">Transmembrane</keyword>
<feature type="transmembrane region" description="Helical" evidence="12">
    <location>
        <begin position="47"/>
        <end position="65"/>
    </location>
</feature>
<comment type="cofactor">
    <cofactor evidence="1">
        <name>Zn(2+)</name>
        <dbReference type="ChEBI" id="CHEBI:29105"/>
    </cofactor>
</comment>
<dbReference type="STRING" id="1123291.SAMN04490355_100565"/>
<dbReference type="Proteomes" id="UP000199520">
    <property type="component" value="Unassembled WGS sequence"/>
</dbReference>
<name>A0A1I4HUK5_9FIRM</name>
<dbReference type="PANTHER" id="PTHR39188:SF3">
    <property type="entry name" value="STAGE IV SPORULATION PROTEIN FB"/>
    <property type="match status" value="1"/>
</dbReference>
<dbReference type="CDD" id="cd06160">
    <property type="entry name" value="S2P-M50_like_2"/>
    <property type="match status" value="1"/>
</dbReference>
<evidence type="ECO:0000313" key="15">
    <source>
        <dbReference type="Proteomes" id="UP000199520"/>
    </source>
</evidence>
<evidence type="ECO:0000259" key="13">
    <source>
        <dbReference type="Pfam" id="PF02163"/>
    </source>
</evidence>
<dbReference type="OrthoDB" id="9781963at2"/>
<evidence type="ECO:0000256" key="9">
    <source>
        <dbReference type="ARBA" id="ARBA00022989"/>
    </source>
</evidence>
<evidence type="ECO:0000313" key="14">
    <source>
        <dbReference type="EMBL" id="SFL45858.1"/>
    </source>
</evidence>
<feature type="transmembrane region" description="Helical" evidence="12">
    <location>
        <begin position="172"/>
        <end position="196"/>
    </location>
</feature>
<comment type="subcellular location">
    <subcellularLocation>
        <location evidence="2">Membrane</location>
        <topology evidence="2">Multi-pass membrane protein</topology>
    </subcellularLocation>
</comment>
<evidence type="ECO:0000256" key="10">
    <source>
        <dbReference type="ARBA" id="ARBA00023049"/>
    </source>
</evidence>
<evidence type="ECO:0000256" key="2">
    <source>
        <dbReference type="ARBA" id="ARBA00004141"/>
    </source>
</evidence>
<proteinExistence type="inferred from homology"/>
<evidence type="ECO:0000256" key="11">
    <source>
        <dbReference type="ARBA" id="ARBA00023136"/>
    </source>
</evidence>
<protein>
    <submittedName>
        <fullName evidence="14">Zn-dependent protease (Includes SpoIVFB)</fullName>
    </submittedName>
</protein>
<organism evidence="14 15">
    <name type="scientific">Pelosinus propionicus DSM 13327</name>
    <dbReference type="NCBI Taxonomy" id="1123291"/>
    <lineage>
        <taxon>Bacteria</taxon>
        <taxon>Bacillati</taxon>
        <taxon>Bacillota</taxon>
        <taxon>Negativicutes</taxon>
        <taxon>Selenomonadales</taxon>
        <taxon>Sporomusaceae</taxon>
        <taxon>Pelosinus</taxon>
    </lineage>
</organism>
<dbReference type="GO" id="GO:0016020">
    <property type="term" value="C:membrane"/>
    <property type="evidence" value="ECO:0007669"/>
    <property type="project" value="UniProtKB-SubCell"/>
</dbReference>
<accession>A0A1I4HUK5</accession>
<dbReference type="InterPro" id="IPR008915">
    <property type="entry name" value="Peptidase_M50"/>
</dbReference>
<keyword evidence="11 12" id="KW-0472">Membrane</keyword>
<reference evidence="15" key="1">
    <citation type="submission" date="2016-10" db="EMBL/GenBank/DDBJ databases">
        <authorList>
            <person name="Varghese N."/>
            <person name="Submissions S."/>
        </authorList>
    </citation>
    <scope>NUCLEOTIDE SEQUENCE [LARGE SCALE GENOMIC DNA]</scope>
    <source>
        <strain evidence="15">DSM 13327</strain>
    </source>
</reference>
<sequence>MKAWRVVSLGRRMLSKLALCMMGFIAMLKMGSTVAMAVSMIISILVYALAFGLKFAVGFVILLLLHECGHLVASKVVGLPVSRPIFIPFLGAVIRIKKLPVNAKMEANVAIGGPAMGTLSALLCLAFYLWTDSLLMLVLSYTACLLNLFNLIPCDPLDGGRIAVAVTHRLWWLGSLIIGILFLQTYSFFLFIFFLFSLYRTWKNVDVEENYSYYQLTMKQRLAVGWWYFGLVIVLGITTLYIGAIFHGT</sequence>
<evidence type="ECO:0000256" key="3">
    <source>
        <dbReference type="ARBA" id="ARBA00007931"/>
    </source>
</evidence>
<keyword evidence="6" id="KW-0479">Metal-binding</keyword>
<evidence type="ECO:0000256" key="12">
    <source>
        <dbReference type="SAM" id="Phobius"/>
    </source>
</evidence>
<dbReference type="GO" id="GO:0046872">
    <property type="term" value="F:metal ion binding"/>
    <property type="evidence" value="ECO:0007669"/>
    <property type="project" value="UniProtKB-KW"/>
</dbReference>
<dbReference type="EMBL" id="FOTS01000005">
    <property type="protein sequence ID" value="SFL45858.1"/>
    <property type="molecule type" value="Genomic_DNA"/>
</dbReference>
<keyword evidence="15" id="KW-1185">Reference proteome</keyword>
<dbReference type="AlphaFoldDB" id="A0A1I4HUK5"/>
<keyword evidence="4 14" id="KW-0645">Protease</keyword>
<comment type="similarity">
    <text evidence="3">Belongs to the peptidase M50B family.</text>
</comment>
<feature type="domain" description="Peptidase M50" evidence="13">
    <location>
        <begin position="55"/>
        <end position="128"/>
    </location>
</feature>
<dbReference type="Pfam" id="PF02163">
    <property type="entry name" value="Peptidase_M50"/>
    <property type="match status" value="1"/>
</dbReference>
<dbReference type="PANTHER" id="PTHR39188">
    <property type="entry name" value="MEMBRANE-ASSOCIATED ZINC METALLOPROTEASE M50B"/>
    <property type="match status" value="1"/>
</dbReference>
<keyword evidence="7" id="KW-0378">Hydrolase</keyword>
<feature type="transmembrane region" description="Helical" evidence="12">
    <location>
        <begin position="134"/>
        <end position="152"/>
    </location>
</feature>
<evidence type="ECO:0000256" key="6">
    <source>
        <dbReference type="ARBA" id="ARBA00022723"/>
    </source>
</evidence>